<sequence>MNDRWSIDDVRGLAPDASSWKAARKTSAADAWQYAGLLPGEALVVWGEFRGSGDRSYTVAVHVDAEEAPAYKCSCPSRKTPCKHALGLLARWVGGELSETGEAPEWVGRWINRRAANRARRAVPDPARAEATRRERDRAVAEGLAELSLWLRDQVESGLSEVPGRDYAHWDRMAERLVDAKAAGAAALVSELPALARHRDWPTRVLERFAYLHLLAEAHRVREHLPDGLRAAVHTRAGVSTRTDEVLASGERTTDTWTVLARNETSDPATGVKSRRVWLRGRTHGRTVVTLAHAREPDALGPGPTPGTEIEAELALYPDRRRATEVSTGAPGPAPVPPGSTVAGALDNHAAQLAEDPWMHGSLAVLARVVPARRGEDWYLADRSGDALPLGTPGPWKLLAVTGGRPATVAGEWSPRDGFTPLTVWPQDAPAVPL</sequence>
<protein>
    <recommendedName>
        <fullName evidence="2">SWIM-type domain-containing protein</fullName>
    </recommendedName>
</protein>
<dbReference type="AlphaFoldDB" id="A0A919CGY2"/>
<keyword evidence="1" id="KW-0862">Zinc</keyword>
<dbReference type="PROSITE" id="PS50966">
    <property type="entry name" value="ZF_SWIM"/>
    <property type="match status" value="1"/>
</dbReference>
<dbReference type="GO" id="GO:0008270">
    <property type="term" value="F:zinc ion binding"/>
    <property type="evidence" value="ECO:0007669"/>
    <property type="project" value="UniProtKB-KW"/>
</dbReference>
<evidence type="ECO:0000256" key="1">
    <source>
        <dbReference type="PROSITE-ProRule" id="PRU00325"/>
    </source>
</evidence>
<name>A0A919CGY2_9ACTN</name>
<comment type="caution">
    <text evidence="3">The sequence shown here is derived from an EMBL/GenBank/DDBJ whole genome shotgun (WGS) entry which is preliminary data.</text>
</comment>
<gene>
    <name evidence="3" type="ORF">GCM10007147_20050</name>
</gene>
<dbReference type="Pfam" id="PF04434">
    <property type="entry name" value="SWIM"/>
    <property type="match status" value="1"/>
</dbReference>
<organism evidence="3 4">
    <name type="scientific">Nocardiopsis kunsanensis</name>
    <dbReference type="NCBI Taxonomy" id="141693"/>
    <lineage>
        <taxon>Bacteria</taxon>
        <taxon>Bacillati</taxon>
        <taxon>Actinomycetota</taxon>
        <taxon>Actinomycetes</taxon>
        <taxon>Streptosporangiales</taxon>
        <taxon>Nocardiopsidaceae</taxon>
        <taxon>Nocardiopsis</taxon>
    </lineage>
</organism>
<dbReference type="InterPro" id="IPR007527">
    <property type="entry name" value="Znf_SWIM"/>
</dbReference>
<accession>A0A919CGY2</accession>
<evidence type="ECO:0000313" key="4">
    <source>
        <dbReference type="Proteomes" id="UP000654947"/>
    </source>
</evidence>
<dbReference type="RefSeq" id="WP_193517806.1">
    <property type="nucleotide sequence ID" value="NZ_BMXL01000008.1"/>
</dbReference>
<evidence type="ECO:0000259" key="2">
    <source>
        <dbReference type="PROSITE" id="PS50966"/>
    </source>
</evidence>
<keyword evidence="1" id="KW-0479">Metal-binding</keyword>
<evidence type="ECO:0000313" key="3">
    <source>
        <dbReference type="EMBL" id="GHD24248.1"/>
    </source>
</evidence>
<reference evidence="3 4" key="1">
    <citation type="journal article" date="2014" name="Int. J. Syst. Evol. Microbiol.">
        <title>Complete genome sequence of Corynebacterium casei LMG S-19264T (=DSM 44701T), isolated from a smear-ripened cheese.</title>
        <authorList>
            <consortium name="US DOE Joint Genome Institute (JGI-PGF)"/>
            <person name="Walter F."/>
            <person name="Albersmeier A."/>
            <person name="Kalinowski J."/>
            <person name="Ruckert C."/>
        </authorList>
    </citation>
    <scope>NUCLEOTIDE SEQUENCE [LARGE SCALE GENOMIC DNA]</scope>
    <source>
        <strain evidence="3 4">KCTC 19473</strain>
    </source>
</reference>
<feature type="domain" description="SWIM-type" evidence="2">
    <location>
        <begin position="57"/>
        <end position="93"/>
    </location>
</feature>
<proteinExistence type="predicted"/>
<dbReference type="EMBL" id="BMXL01000008">
    <property type="protein sequence ID" value="GHD24248.1"/>
    <property type="molecule type" value="Genomic_DNA"/>
</dbReference>
<keyword evidence="4" id="KW-1185">Reference proteome</keyword>
<keyword evidence="1" id="KW-0863">Zinc-finger</keyword>
<dbReference type="Proteomes" id="UP000654947">
    <property type="component" value="Unassembled WGS sequence"/>
</dbReference>